<evidence type="ECO:0000313" key="4">
    <source>
        <dbReference type="EMBL" id="SFG30739.1"/>
    </source>
</evidence>
<proteinExistence type="inferred from homology"/>
<dbReference type="HAMAP" id="MF_01440">
    <property type="entry name" value="CheD"/>
    <property type="match status" value="1"/>
</dbReference>
<dbReference type="PANTHER" id="PTHR35147">
    <property type="entry name" value="CHEMORECEPTOR GLUTAMINE DEAMIDASE CHED-RELATED"/>
    <property type="match status" value="1"/>
</dbReference>
<dbReference type="Pfam" id="PF03975">
    <property type="entry name" value="CheD"/>
    <property type="match status" value="1"/>
</dbReference>
<dbReference type="Gene3D" id="3.30.1330.200">
    <property type="match status" value="1"/>
</dbReference>
<dbReference type="SUPFAM" id="SSF64438">
    <property type="entry name" value="CNF1/YfiH-like putative cysteine hydrolases"/>
    <property type="match status" value="1"/>
</dbReference>
<evidence type="ECO:0000256" key="2">
    <source>
        <dbReference type="ARBA" id="ARBA00022801"/>
    </source>
</evidence>
<evidence type="ECO:0000256" key="3">
    <source>
        <dbReference type="HAMAP-Rule" id="MF_01440"/>
    </source>
</evidence>
<dbReference type="InterPro" id="IPR005659">
    <property type="entry name" value="Chemorcpt_Glu_NH3ase_CheD"/>
</dbReference>
<dbReference type="GO" id="GO:0006935">
    <property type="term" value="P:chemotaxis"/>
    <property type="evidence" value="ECO:0007669"/>
    <property type="project" value="UniProtKB-UniRule"/>
</dbReference>
<dbReference type="AlphaFoldDB" id="A0A1I2QTZ3"/>
<sequence>MSSDDIRVGIADYKIGQAPHRIMTVGLGSCIGTIIYDEKSKVGGLSHIMLPDSKPFSAKSDVNPAKFADTAIPLMYQQLKRRVPNGRFKAKVVGGANMFSFKSATSGTGNIGQRNAEAVMEVLKELRIPVVASHTGGNSGRTMIVDLDDFTCMVRIVHQDVIYI</sequence>
<evidence type="ECO:0000313" key="5">
    <source>
        <dbReference type="Proteomes" id="UP000182635"/>
    </source>
</evidence>
<gene>
    <name evidence="3" type="primary">cheD</name>
    <name evidence="4" type="ORF">SAMN02910432_00786</name>
</gene>
<dbReference type="Proteomes" id="UP000182635">
    <property type="component" value="Unassembled WGS sequence"/>
</dbReference>
<accession>A0A1I2QTZ3</accession>
<dbReference type="InterPro" id="IPR038592">
    <property type="entry name" value="CheD-like_sf"/>
</dbReference>
<evidence type="ECO:0000256" key="1">
    <source>
        <dbReference type="ARBA" id="ARBA00022500"/>
    </source>
</evidence>
<dbReference type="EMBL" id="FOPI01000010">
    <property type="protein sequence ID" value="SFG30739.1"/>
    <property type="molecule type" value="Genomic_DNA"/>
</dbReference>
<organism evidence="4 5">
    <name type="scientific">Ligilactobacillus ruminis DSM 20403 = NBRC 102161</name>
    <dbReference type="NCBI Taxonomy" id="1423798"/>
    <lineage>
        <taxon>Bacteria</taxon>
        <taxon>Bacillati</taxon>
        <taxon>Bacillota</taxon>
        <taxon>Bacilli</taxon>
        <taxon>Lactobacillales</taxon>
        <taxon>Lactobacillaceae</taxon>
        <taxon>Ligilactobacillus</taxon>
    </lineage>
</organism>
<keyword evidence="1 3" id="KW-0145">Chemotaxis</keyword>
<name>A0A1I2QTZ3_9LACO</name>
<dbReference type="EC" id="3.5.1.44" evidence="3"/>
<dbReference type="RefSeq" id="WP_014073978.1">
    <property type="nucleotide sequence ID" value="NZ_AYYL01000007.1"/>
</dbReference>
<keyword evidence="2 3" id="KW-0378">Hydrolase</keyword>
<dbReference type="GeneID" id="29801623"/>
<comment type="similarity">
    <text evidence="3">Belongs to the CheD family.</text>
</comment>
<comment type="catalytic activity">
    <reaction evidence="3">
        <text>L-glutaminyl-[protein] + H2O = L-glutamyl-[protein] + NH4(+)</text>
        <dbReference type="Rhea" id="RHEA:16441"/>
        <dbReference type="Rhea" id="RHEA-COMP:10207"/>
        <dbReference type="Rhea" id="RHEA-COMP:10208"/>
        <dbReference type="ChEBI" id="CHEBI:15377"/>
        <dbReference type="ChEBI" id="CHEBI:28938"/>
        <dbReference type="ChEBI" id="CHEBI:29973"/>
        <dbReference type="ChEBI" id="CHEBI:30011"/>
        <dbReference type="EC" id="3.5.1.44"/>
    </reaction>
</comment>
<dbReference type="PANTHER" id="PTHR35147:SF1">
    <property type="entry name" value="CHEMORECEPTOR GLUTAMINE DEAMIDASE CHED-RELATED"/>
    <property type="match status" value="1"/>
</dbReference>
<dbReference type="GO" id="GO:0050568">
    <property type="term" value="F:protein-glutamine glutaminase activity"/>
    <property type="evidence" value="ECO:0007669"/>
    <property type="project" value="UniProtKB-UniRule"/>
</dbReference>
<dbReference type="OrthoDB" id="9807202at2"/>
<reference evidence="5" key="1">
    <citation type="submission" date="2016-10" db="EMBL/GenBank/DDBJ databases">
        <authorList>
            <person name="Varghese N."/>
            <person name="Submissions S."/>
        </authorList>
    </citation>
    <scope>NUCLEOTIDE SEQUENCE [LARGE SCALE GENOMIC DNA]</scope>
    <source>
        <strain evidence="5">DSM 20403</strain>
    </source>
</reference>
<dbReference type="InterPro" id="IPR011324">
    <property type="entry name" value="Cytotoxic_necrot_fac-like_cat"/>
</dbReference>
<protein>
    <recommendedName>
        <fullName evidence="3">Probable chemoreceptor glutamine deamidase CheD</fullName>
        <ecNumber evidence="3">3.5.1.44</ecNumber>
    </recommendedName>
</protein>
<dbReference type="CDD" id="cd16352">
    <property type="entry name" value="CheD"/>
    <property type="match status" value="1"/>
</dbReference>
<comment type="function">
    <text evidence="3">Probably deamidates glutamine residues to glutamate on methyl-accepting chemotaxis receptors (MCPs), playing an important role in chemotaxis.</text>
</comment>